<protein>
    <recommendedName>
        <fullName evidence="2">Aldehyde dehydrogenase domain-containing protein</fullName>
    </recommendedName>
</protein>
<dbReference type="InterPro" id="IPR016162">
    <property type="entry name" value="Ald_DH_N"/>
</dbReference>
<dbReference type="GO" id="GO:0016491">
    <property type="term" value="F:oxidoreductase activity"/>
    <property type="evidence" value="ECO:0007669"/>
    <property type="project" value="UniProtKB-KW"/>
</dbReference>
<evidence type="ECO:0000256" key="1">
    <source>
        <dbReference type="ARBA" id="ARBA00023002"/>
    </source>
</evidence>
<keyword evidence="1" id="KW-0560">Oxidoreductase</keyword>
<dbReference type="SUPFAM" id="SSF53720">
    <property type="entry name" value="ALDH-like"/>
    <property type="match status" value="1"/>
</dbReference>
<accession>A0A074KHZ4</accession>
<evidence type="ECO:0000313" key="3">
    <source>
        <dbReference type="EMBL" id="KEO61162.1"/>
    </source>
</evidence>
<comment type="caution">
    <text evidence="3">The sequence shown here is derived from an EMBL/GenBank/DDBJ whole genome shotgun (WGS) entry which is preliminary data.</text>
</comment>
<dbReference type="EMBL" id="AUNB01000010">
    <property type="protein sequence ID" value="KEO61162.1"/>
    <property type="molecule type" value="Genomic_DNA"/>
</dbReference>
<dbReference type="InterPro" id="IPR016161">
    <property type="entry name" value="Ald_DH/histidinol_DH"/>
</dbReference>
<dbReference type="eggNOG" id="COG1012">
    <property type="taxonomic scope" value="Bacteria"/>
</dbReference>
<dbReference type="InterPro" id="IPR015590">
    <property type="entry name" value="Aldehyde_DH_dom"/>
</dbReference>
<proteinExistence type="predicted"/>
<dbReference type="STRING" id="1353528.DT23_10535"/>
<organism evidence="3 4">
    <name type="scientific">Thioclava indica</name>
    <dbReference type="NCBI Taxonomy" id="1353528"/>
    <lineage>
        <taxon>Bacteria</taxon>
        <taxon>Pseudomonadati</taxon>
        <taxon>Pseudomonadota</taxon>
        <taxon>Alphaproteobacteria</taxon>
        <taxon>Rhodobacterales</taxon>
        <taxon>Paracoccaceae</taxon>
        <taxon>Thioclava</taxon>
    </lineage>
</organism>
<sequence length="135" mass="14657">MGVACPDASPLLGFASMVLPAIAMGNRVVAIPSQSMPLLATDLYQVFDTSDLPSGVVNIVTGPRNELAKTLAQHDDVAAMWYCGDARGHEMVKAESAGNLKATWTFENRDWSKAQGRDFLDRATQIKTIWVPYGE</sequence>
<gene>
    <name evidence="3" type="ORF">DT23_10535</name>
</gene>
<dbReference type="PANTHER" id="PTHR11699">
    <property type="entry name" value="ALDEHYDE DEHYDROGENASE-RELATED"/>
    <property type="match status" value="1"/>
</dbReference>
<name>A0A074KHZ4_9RHOB</name>
<dbReference type="Proteomes" id="UP000027471">
    <property type="component" value="Unassembled WGS sequence"/>
</dbReference>
<dbReference type="Gene3D" id="3.40.605.10">
    <property type="entry name" value="Aldehyde Dehydrogenase, Chain A, domain 1"/>
    <property type="match status" value="1"/>
</dbReference>
<keyword evidence="4" id="KW-1185">Reference proteome</keyword>
<feature type="domain" description="Aldehyde dehydrogenase" evidence="2">
    <location>
        <begin position="9"/>
        <end position="102"/>
    </location>
</feature>
<evidence type="ECO:0000259" key="2">
    <source>
        <dbReference type="Pfam" id="PF00171"/>
    </source>
</evidence>
<reference evidence="3 4" key="1">
    <citation type="journal article" date="2015" name="Antonie Van Leeuwenhoek">
        <title>Thioclava indica sp. nov., isolated from surface seawater of the Indian Ocean.</title>
        <authorList>
            <person name="Liu Y."/>
            <person name="Lai Q."/>
            <person name="Du J."/>
            <person name="Xu H."/>
            <person name="Jiang L."/>
            <person name="Shao Z."/>
        </authorList>
    </citation>
    <scope>NUCLEOTIDE SEQUENCE [LARGE SCALE GENOMIC DNA]</scope>
    <source>
        <strain evidence="3 4">DT23-4</strain>
    </source>
</reference>
<dbReference type="AlphaFoldDB" id="A0A074KHZ4"/>
<dbReference type="Pfam" id="PF00171">
    <property type="entry name" value="Aldedh"/>
    <property type="match status" value="1"/>
</dbReference>
<evidence type="ECO:0000313" key="4">
    <source>
        <dbReference type="Proteomes" id="UP000027471"/>
    </source>
</evidence>